<comment type="caution">
    <text evidence="1">The sequence shown here is derived from an EMBL/GenBank/DDBJ whole genome shotgun (WGS) entry which is preliminary data.</text>
</comment>
<evidence type="ECO:0000313" key="2">
    <source>
        <dbReference type="Proteomes" id="UP000789920"/>
    </source>
</evidence>
<dbReference type="Proteomes" id="UP000789920">
    <property type="component" value="Unassembled WGS sequence"/>
</dbReference>
<name>A0ACA9SAG6_9GLOM</name>
<evidence type="ECO:0000313" key="1">
    <source>
        <dbReference type="EMBL" id="CAG8833380.1"/>
    </source>
</evidence>
<gene>
    <name evidence="1" type="ORF">RPERSI_LOCUS28806</name>
</gene>
<proteinExistence type="predicted"/>
<organism evidence="1 2">
    <name type="scientific">Racocetra persica</name>
    <dbReference type="NCBI Taxonomy" id="160502"/>
    <lineage>
        <taxon>Eukaryota</taxon>
        <taxon>Fungi</taxon>
        <taxon>Fungi incertae sedis</taxon>
        <taxon>Mucoromycota</taxon>
        <taxon>Glomeromycotina</taxon>
        <taxon>Glomeromycetes</taxon>
        <taxon>Diversisporales</taxon>
        <taxon>Gigasporaceae</taxon>
        <taxon>Racocetra</taxon>
    </lineage>
</organism>
<keyword evidence="2" id="KW-1185">Reference proteome</keyword>
<feature type="non-terminal residue" evidence="1">
    <location>
        <position position="1"/>
    </location>
</feature>
<sequence length="137" mass="15999">LIYTHTQHIYIPKLDDNLISIYGKNFTLEYTDPQFFIDGKKITPNLKSDMYSLGVILWELTSGIRPFFTINNKASLNLSISQGKREKPIPGTPSRYVKIYKKCWNTNPKKCPELDEILHTIQKLREATEFIFNEIFP</sequence>
<dbReference type="EMBL" id="CAJVQC010106319">
    <property type="protein sequence ID" value="CAG8833380.1"/>
    <property type="molecule type" value="Genomic_DNA"/>
</dbReference>
<accession>A0ACA9SAG6</accession>
<protein>
    <submittedName>
        <fullName evidence="1">6370_t:CDS:1</fullName>
    </submittedName>
</protein>
<reference evidence="1" key="1">
    <citation type="submission" date="2021-06" db="EMBL/GenBank/DDBJ databases">
        <authorList>
            <person name="Kallberg Y."/>
            <person name="Tangrot J."/>
            <person name="Rosling A."/>
        </authorList>
    </citation>
    <scope>NUCLEOTIDE SEQUENCE</scope>
    <source>
        <strain evidence="1">MA461A</strain>
    </source>
</reference>
<feature type="non-terminal residue" evidence="1">
    <location>
        <position position="137"/>
    </location>
</feature>